<dbReference type="Gene3D" id="1.10.10.10">
    <property type="entry name" value="Winged helix-like DNA-binding domain superfamily/Winged helix DNA-binding domain"/>
    <property type="match status" value="1"/>
</dbReference>
<dbReference type="Gene3D" id="1.10.1740.10">
    <property type="match status" value="1"/>
</dbReference>
<feature type="domain" description="RNA polymerase sigma-70 region 2" evidence="6">
    <location>
        <begin position="9"/>
        <end position="72"/>
    </location>
</feature>
<dbReference type="InterPro" id="IPR036388">
    <property type="entry name" value="WH-like_DNA-bd_sf"/>
</dbReference>
<dbReference type="InterPro" id="IPR014284">
    <property type="entry name" value="RNA_pol_sigma-70_dom"/>
</dbReference>
<dbReference type="PANTHER" id="PTHR43133">
    <property type="entry name" value="RNA POLYMERASE ECF-TYPE SIGMA FACTO"/>
    <property type="match status" value="1"/>
</dbReference>
<dbReference type="InterPro" id="IPR013249">
    <property type="entry name" value="RNA_pol_sigma70_r4_t2"/>
</dbReference>
<dbReference type="OrthoDB" id="2470848at2"/>
<dbReference type="InterPro" id="IPR013325">
    <property type="entry name" value="RNA_pol_sigma_r2"/>
</dbReference>
<evidence type="ECO:0000256" key="4">
    <source>
        <dbReference type="ARBA" id="ARBA00023125"/>
    </source>
</evidence>
<dbReference type="PANTHER" id="PTHR43133:SF8">
    <property type="entry name" value="RNA POLYMERASE SIGMA FACTOR HI_1459-RELATED"/>
    <property type="match status" value="1"/>
</dbReference>
<proteinExistence type="inferred from homology"/>
<keyword evidence="3" id="KW-0731">Sigma factor</keyword>
<dbReference type="InterPro" id="IPR039425">
    <property type="entry name" value="RNA_pol_sigma-70-like"/>
</dbReference>
<evidence type="ECO:0000259" key="7">
    <source>
        <dbReference type="Pfam" id="PF08281"/>
    </source>
</evidence>
<organism evidence="8 9">
    <name type="scientific">Paenibacillus taihuensis</name>
    <dbReference type="NCBI Taxonomy" id="1156355"/>
    <lineage>
        <taxon>Bacteria</taxon>
        <taxon>Bacillati</taxon>
        <taxon>Bacillota</taxon>
        <taxon>Bacilli</taxon>
        <taxon>Bacillales</taxon>
        <taxon>Paenibacillaceae</taxon>
        <taxon>Paenibacillus</taxon>
    </lineage>
</organism>
<dbReference type="GO" id="GO:0003677">
    <property type="term" value="F:DNA binding"/>
    <property type="evidence" value="ECO:0007669"/>
    <property type="project" value="UniProtKB-KW"/>
</dbReference>
<dbReference type="AlphaFoldDB" id="A0A3D9RHB6"/>
<feature type="domain" description="RNA polymerase sigma factor 70 region 4 type 2" evidence="7">
    <location>
        <begin position="101"/>
        <end position="151"/>
    </location>
</feature>
<reference evidence="8 9" key="1">
    <citation type="submission" date="2018-08" db="EMBL/GenBank/DDBJ databases">
        <title>Genomic Encyclopedia of Type Strains, Phase III (KMG-III): the genomes of soil and plant-associated and newly described type strains.</title>
        <authorList>
            <person name="Whitman W."/>
        </authorList>
    </citation>
    <scope>NUCLEOTIDE SEQUENCE [LARGE SCALE GENOMIC DNA]</scope>
    <source>
        <strain evidence="8 9">CGMCC 1.10966</strain>
    </source>
</reference>
<comment type="similarity">
    <text evidence="1">Belongs to the sigma-70 factor family. ECF subfamily.</text>
</comment>
<protein>
    <submittedName>
        <fullName evidence="8">RNA polymerase sigma-70 factor (ECF subfamily)</fullName>
    </submittedName>
</protein>
<name>A0A3D9RHB6_9BACL</name>
<gene>
    <name evidence="8" type="ORF">A8990_12757</name>
</gene>
<evidence type="ECO:0000256" key="5">
    <source>
        <dbReference type="ARBA" id="ARBA00023163"/>
    </source>
</evidence>
<evidence type="ECO:0000259" key="6">
    <source>
        <dbReference type="Pfam" id="PF04542"/>
    </source>
</evidence>
<evidence type="ECO:0000256" key="2">
    <source>
        <dbReference type="ARBA" id="ARBA00023015"/>
    </source>
</evidence>
<dbReference type="GO" id="GO:0016987">
    <property type="term" value="F:sigma factor activity"/>
    <property type="evidence" value="ECO:0007669"/>
    <property type="project" value="UniProtKB-KW"/>
</dbReference>
<sequence length="171" mass="20242">MDWEKLWKDHWKELYNFIYFKMSSGRQEAEDLTQETFIRLMRSKRNYESSNVVAVLKRTALRLIIDRWRKMRKQGQSLPIFEEILADKGMYDPEQMVIRDELIRQALKALNDEQRMIVVLRVIQGYSVKETAEITGKAESSVKTMQFRAIRMIQKKLGINNEEGEPGHGTE</sequence>
<dbReference type="RefSeq" id="WP_116190921.1">
    <property type="nucleotide sequence ID" value="NZ_QTTN01000027.1"/>
</dbReference>
<dbReference type="Proteomes" id="UP000256304">
    <property type="component" value="Unassembled WGS sequence"/>
</dbReference>
<evidence type="ECO:0000256" key="3">
    <source>
        <dbReference type="ARBA" id="ARBA00023082"/>
    </source>
</evidence>
<accession>A0A3D9RHB6</accession>
<dbReference type="NCBIfam" id="TIGR02937">
    <property type="entry name" value="sigma70-ECF"/>
    <property type="match status" value="1"/>
</dbReference>
<dbReference type="SUPFAM" id="SSF88659">
    <property type="entry name" value="Sigma3 and sigma4 domains of RNA polymerase sigma factors"/>
    <property type="match status" value="1"/>
</dbReference>
<dbReference type="EMBL" id="QTTN01000027">
    <property type="protein sequence ID" value="REE77737.1"/>
    <property type="molecule type" value="Genomic_DNA"/>
</dbReference>
<dbReference type="SUPFAM" id="SSF88946">
    <property type="entry name" value="Sigma2 domain of RNA polymerase sigma factors"/>
    <property type="match status" value="1"/>
</dbReference>
<comment type="caution">
    <text evidence="8">The sequence shown here is derived from an EMBL/GenBank/DDBJ whole genome shotgun (WGS) entry which is preliminary data.</text>
</comment>
<dbReference type="Pfam" id="PF04542">
    <property type="entry name" value="Sigma70_r2"/>
    <property type="match status" value="1"/>
</dbReference>
<dbReference type="InterPro" id="IPR013324">
    <property type="entry name" value="RNA_pol_sigma_r3/r4-like"/>
</dbReference>
<dbReference type="Pfam" id="PF08281">
    <property type="entry name" value="Sigma70_r4_2"/>
    <property type="match status" value="1"/>
</dbReference>
<evidence type="ECO:0000313" key="9">
    <source>
        <dbReference type="Proteomes" id="UP000256304"/>
    </source>
</evidence>
<keyword evidence="2" id="KW-0805">Transcription regulation</keyword>
<evidence type="ECO:0000313" key="8">
    <source>
        <dbReference type="EMBL" id="REE77737.1"/>
    </source>
</evidence>
<dbReference type="InterPro" id="IPR007627">
    <property type="entry name" value="RNA_pol_sigma70_r2"/>
</dbReference>
<keyword evidence="4" id="KW-0238">DNA-binding</keyword>
<keyword evidence="5" id="KW-0804">Transcription</keyword>
<dbReference type="CDD" id="cd06171">
    <property type="entry name" value="Sigma70_r4"/>
    <property type="match status" value="1"/>
</dbReference>
<dbReference type="GO" id="GO:0006352">
    <property type="term" value="P:DNA-templated transcription initiation"/>
    <property type="evidence" value="ECO:0007669"/>
    <property type="project" value="InterPro"/>
</dbReference>
<evidence type="ECO:0000256" key="1">
    <source>
        <dbReference type="ARBA" id="ARBA00010641"/>
    </source>
</evidence>
<keyword evidence="9" id="KW-1185">Reference proteome</keyword>